<evidence type="ECO:0000256" key="1">
    <source>
        <dbReference type="SAM" id="MobiDB-lite"/>
    </source>
</evidence>
<comment type="caution">
    <text evidence="2">The sequence shown here is derived from an EMBL/GenBank/DDBJ whole genome shotgun (WGS) entry which is preliminary data.</text>
</comment>
<dbReference type="Proteomes" id="UP000007350">
    <property type="component" value="Unassembled WGS sequence"/>
</dbReference>
<name>K2N1S3_TRYCR</name>
<reference evidence="2 3" key="1">
    <citation type="journal article" date="2012" name="BMC Genomics">
        <title>Comparative genomic analysis of human infective Trypanosoma cruzi lineages with the bat-restricted subspecies T. cruzi marinkellei.</title>
        <authorList>
            <person name="Franzen O."/>
            <person name="Talavera-Lopez C."/>
            <person name="Ochaya S."/>
            <person name="Butler C.E."/>
            <person name="Messenger L.A."/>
            <person name="Lewis M.D."/>
            <person name="Llewellyn M.S."/>
            <person name="Marinkelle C.J."/>
            <person name="Tyler K.M."/>
            <person name="Miles M.A."/>
            <person name="Andersson B."/>
        </authorList>
    </citation>
    <scope>NUCLEOTIDE SEQUENCE [LARGE SCALE GENOMIC DNA]</scope>
    <source>
        <strain evidence="2 3">B7</strain>
    </source>
</reference>
<sequence>MSAAEYQGDAIERPLPAWLRDQDHPEATNDFLLAEGSTKKGGSKDDSKDISNRDTSEVLSLILTELQRQSLRINDVKATLSRNVMYRTCFDVLTMTNVTLDAVCESPVSHLRSTVKYTGLTSTVTISFTSGEVSIFLDDPTDDVDFTGVNFTSDCILNCQLFAGMKSCSVVLNIDTQKITDLTQLTLIARSEEATKELYQALMALCGRDTMNPGAHLHTPPSFPRPRLASAAVSAVTSELSSQLLAQSPKECRVNSRGGMDVMRTPTMRRCKESKRSSLSEHVP</sequence>
<accession>K2N1S3</accession>
<protein>
    <submittedName>
        <fullName evidence="2">Uncharacterized protein</fullName>
    </submittedName>
</protein>
<evidence type="ECO:0000313" key="2">
    <source>
        <dbReference type="EMBL" id="EKF28486.1"/>
    </source>
</evidence>
<dbReference type="OrthoDB" id="253015at2759"/>
<organism evidence="2 3">
    <name type="scientific">Trypanosoma cruzi marinkellei</name>
    <dbReference type="NCBI Taxonomy" id="85056"/>
    <lineage>
        <taxon>Eukaryota</taxon>
        <taxon>Discoba</taxon>
        <taxon>Euglenozoa</taxon>
        <taxon>Kinetoplastea</taxon>
        <taxon>Metakinetoplastina</taxon>
        <taxon>Trypanosomatida</taxon>
        <taxon>Trypanosomatidae</taxon>
        <taxon>Trypanosoma</taxon>
        <taxon>Schizotrypanum</taxon>
    </lineage>
</organism>
<keyword evidence="3" id="KW-1185">Reference proteome</keyword>
<dbReference type="AlphaFoldDB" id="K2N1S3"/>
<dbReference type="EMBL" id="AHKC01015631">
    <property type="protein sequence ID" value="EKF28486.1"/>
    <property type="molecule type" value="Genomic_DNA"/>
</dbReference>
<gene>
    <name evidence="2" type="ORF">MOQ_007764</name>
</gene>
<proteinExistence type="predicted"/>
<evidence type="ECO:0000313" key="3">
    <source>
        <dbReference type="Proteomes" id="UP000007350"/>
    </source>
</evidence>
<feature type="region of interest" description="Disordered" evidence="1">
    <location>
        <begin position="29"/>
        <end position="51"/>
    </location>
</feature>
<feature type="compositionally biased region" description="Basic and acidic residues" evidence="1">
    <location>
        <begin position="42"/>
        <end position="51"/>
    </location>
</feature>